<dbReference type="EMBL" id="BPQO01000029">
    <property type="protein sequence ID" value="GJD91575.1"/>
    <property type="molecule type" value="Genomic_DNA"/>
</dbReference>
<reference evidence="1" key="2">
    <citation type="submission" date="2021-08" db="EMBL/GenBank/DDBJ databases">
        <authorList>
            <person name="Tani A."/>
            <person name="Ola A."/>
            <person name="Ogura Y."/>
            <person name="Katsura K."/>
            <person name="Hayashi T."/>
        </authorList>
    </citation>
    <scope>NUCLEOTIDE SEQUENCE</scope>
    <source>
        <strain evidence="1">DSM 16372</strain>
    </source>
</reference>
<protein>
    <submittedName>
        <fullName evidence="1">Uncharacterized protein</fullName>
    </submittedName>
</protein>
<keyword evidence="2" id="KW-1185">Reference proteome</keyword>
<organism evidence="1 2">
    <name type="scientific">Methylobacterium hispanicum</name>
    <dbReference type="NCBI Taxonomy" id="270350"/>
    <lineage>
        <taxon>Bacteria</taxon>
        <taxon>Pseudomonadati</taxon>
        <taxon>Pseudomonadota</taxon>
        <taxon>Alphaproteobacteria</taxon>
        <taxon>Hyphomicrobiales</taxon>
        <taxon>Methylobacteriaceae</taxon>
        <taxon>Methylobacterium</taxon>
    </lineage>
</organism>
<dbReference type="Proteomes" id="UP001055247">
    <property type="component" value="Unassembled WGS sequence"/>
</dbReference>
<name>A0AAV4ZVK9_9HYPH</name>
<dbReference type="AlphaFoldDB" id="A0AAV4ZVK9"/>
<gene>
    <name evidence="1" type="ORF">BHAOGJBA_5123</name>
</gene>
<proteinExistence type="predicted"/>
<evidence type="ECO:0000313" key="1">
    <source>
        <dbReference type="EMBL" id="GJD91575.1"/>
    </source>
</evidence>
<reference evidence="1" key="1">
    <citation type="journal article" date="2016" name="Front. Microbiol.">
        <title>Genome Sequence of the Piezophilic, Mesophilic Sulfate-Reducing Bacterium Desulfovibrio indicus J2T.</title>
        <authorList>
            <person name="Cao J."/>
            <person name="Maignien L."/>
            <person name="Shao Z."/>
            <person name="Alain K."/>
            <person name="Jebbar M."/>
        </authorList>
    </citation>
    <scope>NUCLEOTIDE SEQUENCE</scope>
    <source>
        <strain evidence="1">DSM 16372</strain>
    </source>
</reference>
<sequence>MPGPLDDVLASIGDALDRVRDLQAERAPDCVSILDVLVTADADDLVVEALGSDGETVTPVARVSAAAPRDAARIALTHALTRLVARAIEIGDR</sequence>
<dbReference type="RefSeq" id="WP_238231549.1">
    <property type="nucleotide sequence ID" value="NZ_BPQO01000029.1"/>
</dbReference>
<accession>A0AAV4ZVK9</accession>
<evidence type="ECO:0000313" key="2">
    <source>
        <dbReference type="Proteomes" id="UP001055247"/>
    </source>
</evidence>
<comment type="caution">
    <text evidence="1">The sequence shown here is derived from an EMBL/GenBank/DDBJ whole genome shotgun (WGS) entry which is preliminary data.</text>
</comment>